<feature type="domain" description="N-acetyltransferase" evidence="1">
    <location>
        <begin position="19"/>
        <end position="151"/>
    </location>
</feature>
<comment type="caution">
    <text evidence="2">The sequence shown here is derived from an EMBL/GenBank/DDBJ whole genome shotgun (WGS) entry which is preliminary data.</text>
</comment>
<name>A0A1S1X6G4_9NEIS</name>
<dbReference type="Proteomes" id="UP000180088">
    <property type="component" value="Unassembled WGS sequence"/>
</dbReference>
<dbReference type="InterPro" id="IPR053144">
    <property type="entry name" value="Acetyltransferase_Butenolide"/>
</dbReference>
<dbReference type="STRING" id="1903179.BI347_14655"/>
<dbReference type="EMBL" id="MKCS01000001">
    <property type="protein sequence ID" value="OHX15063.1"/>
    <property type="molecule type" value="Genomic_DNA"/>
</dbReference>
<dbReference type="InterPro" id="IPR016181">
    <property type="entry name" value="Acyl_CoA_acyltransferase"/>
</dbReference>
<dbReference type="CDD" id="cd04301">
    <property type="entry name" value="NAT_SF"/>
    <property type="match status" value="1"/>
</dbReference>
<dbReference type="InterPro" id="IPR000182">
    <property type="entry name" value="GNAT_dom"/>
</dbReference>
<gene>
    <name evidence="2" type="ORF">BI347_14655</name>
</gene>
<evidence type="ECO:0000313" key="2">
    <source>
        <dbReference type="EMBL" id="OHX15063.1"/>
    </source>
</evidence>
<dbReference type="PANTHER" id="PTHR43233:SF1">
    <property type="entry name" value="FAMILY N-ACETYLTRANSFERASE, PUTATIVE (AFU_ORTHOLOGUE AFUA_6G03350)-RELATED"/>
    <property type="match status" value="1"/>
</dbReference>
<dbReference type="PANTHER" id="PTHR43233">
    <property type="entry name" value="FAMILY N-ACETYLTRANSFERASE, PUTATIVE (AFU_ORTHOLOGUE AFUA_6G03350)-RELATED"/>
    <property type="match status" value="1"/>
</dbReference>
<organism evidence="2 3">
    <name type="scientific">Chromobacterium sphagni</name>
    <dbReference type="NCBI Taxonomy" id="1903179"/>
    <lineage>
        <taxon>Bacteria</taxon>
        <taxon>Pseudomonadati</taxon>
        <taxon>Pseudomonadota</taxon>
        <taxon>Betaproteobacteria</taxon>
        <taxon>Neisseriales</taxon>
        <taxon>Chromobacteriaceae</taxon>
        <taxon>Chromobacterium</taxon>
    </lineage>
</organism>
<dbReference type="Pfam" id="PF13673">
    <property type="entry name" value="Acetyltransf_10"/>
    <property type="match status" value="1"/>
</dbReference>
<dbReference type="AlphaFoldDB" id="A0A1S1X6G4"/>
<dbReference type="Gene3D" id="3.40.630.30">
    <property type="match status" value="1"/>
</dbReference>
<proteinExistence type="predicted"/>
<dbReference type="PROSITE" id="PS51186">
    <property type="entry name" value="GNAT"/>
    <property type="match status" value="1"/>
</dbReference>
<dbReference type="SUPFAM" id="SSF55729">
    <property type="entry name" value="Acyl-CoA N-acyltransferases (Nat)"/>
    <property type="match status" value="1"/>
</dbReference>
<protein>
    <submittedName>
        <fullName evidence="2">AttT protein</fullName>
    </submittedName>
</protein>
<sequence length="151" mass="15797">MDSAAVDARAPADACGGGYQLLEAVPDAATYRHLREAAGLSPKTEEAARRGLAGTLFAVLVREGGETIGMGRVIGDGGSFYQVVDIAVLPGHQGKGLGKRIMAAIRGYIEREAPPSAYISLIADGDAQHLYSQYGFVHTAPKSVGMAMLKH</sequence>
<accession>A0A1S1X6G4</accession>
<dbReference type="GO" id="GO:0016747">
    <property type="term" value="F:acyltransferase activity, transferring groups other than amino-acyl groups"/>
    <property type="evidence" value="ECO:0007669"/>
    <property type="project" value="InterPro"/>
</dbReference>
<evidence type="ECO:0000259" key="1">
    <source>
        <dbReference type="PROSITE" id="PS51186"/>
    </source>
</evidence>
<reference evidence="2 3" key="1">
    <citation type="submission" date="2016-09" db="EMBL/GenBank/DDBJ databases">
        <title>Chromobacterium muskegensis sp. nov., an insecticidal bacterium isolated from Sphagnum bogs.</title>
        <authorList>
            <person name="Sparks M.E."/>
            <person name="Blackburn M.B."/>
            <person name="Gundersen-Rindal D.E."/>
            <person name="Mitchell A."/>
            <person name="Farrar R."/>
            <person name="Kuhar D."/>
        </authorList>
    </citation>
    <scope>NUCLEOTIDE SEQUENCE [LARGE SCALE GENOMIC DNA]</scope>
    <source>
        <strain evidence="2 3">37-2</strain>
    </source>
</reference>
<evidence type="ECO:0000313" key="3">
    <source>
        <dbReference type="Proteomes" id="UP000180088"/>
    </source>
</evidence>